<gene>
    <name evidence="2" type="ORF">AWB67_04907</name>
</gene>
<keyword evidence="1" id="KW-0472">Membrane</keyword>
<reference evidence="2" key="1">
    <citation type="submission" date="2016-01" db="EMBL/GenBank/DDBJ databases">
        <authorList>
            <person name="Peeters C."/>
        </authorList>
    </citation>
    <scope>NUCLEOTIDE SEQUENCE [LARGE SCALE GENOMIC DNA]</scope>
    <source>
        <strain evidence="2">LMG 22937</strain>
    </source>
</reference>
<comment type="caution">
    <text evidence="2">The sequence shown here is derived from an EMBL/GenBank/DDBJ whole genome shotgun (WGS) entry which is preliminary data.</text>
</comment>
<dbReference type="SUPFAM" id="SSF103473">
    <property type="entry name" value="MFS general substrate transporter"/>
    <property type="match status" value="1"/>
</dbReference>
<dbReference type="Proteomes" id="UP000054925">
    <property type="component" value="Unassembled WGS sequence"/>
</dbReference>
<keyword evidence="1" id="KW-1133">Transmembrane helix</keyword>
<keyword evidence="3" id="KW-1185">Reference proteome</keyword>
<evidence type="ECO:0000256" key="1">
    <source>
        <dbReference type="SAM" id="Phobius"/>
    </source>
</evidence>
<evidence type="ECO:0000313" key="2">
    <source>
        <dbReference type="EMBL" id="SAL76330.1"/>
    </source>
</evidence>
<evidence type="ECO:0000313" key="3">
    <source>
        <dbReference type="Proteomes" id="UP000054925"/>
    </source>
</evidence>
<name>A0A158K6Z8_9BURK</name>
<protein>
    <submittedName>
        <fullName evidence="2">Major facilitator transporter</fullName>
    </submittedName>
</protein>
<accession>A0A158K6Z8</accession>
<sequence>MSFWLPTLVKASGVADPLDIGLLSAIPYAAAAVSMLLVSQSSDARGERRWHLALPGVVRAAGLCASVAFADSTPISQFRVLPPAILSGAAAVAGRALANSIGSVSGVVSPYVIGLIQTGTGSTVNGCSGWR</sequence>
<dbReference type="AlphaFoldDB" id="A0A158K6Z8"/>
<feature type="transmembrane region" description="Helical" evidence="1">
    <location>
        <begin position="20"/>
        <end position="38"/>
    </location>
</feature>
<keyword evidence="1" id="KW-0812">Transmembrane</keyword>
<dbReference type="InterPro" id="IPR036259">
    <property type="entry name" value="MFS_trans_sf"/>
</dbReference>
<organism evidence="2 3">
    <name type="scientific">Caballeronia terrestris</name>
    <dbReference type="NCBI Taxonomy" id="1226301"/>
    <lineage>
        <taxon>Bacteria</taxon>
        <taxon>Pseudomonadati</taxon>
        <taxon>Pseudomonadota</taxon>
        <taxon>Betaproteobacteria</taxon>
        <taxon>Burkholderiales</taxon>
        <taxon>Burkholderiaceae</taxon>
        <taxon>Caballeronia</taxon>
    </lineage>
</organism>
<dbReference type="Gene3D" id="1.20.1250.20">
    <property type="entry name" value="MFS general substrate transporter like domains"/>
    <property type="match status" value="1"/>
</dbReference>
<dbReference type="EMBL" id="FCOL02000037">
    <property type="protein sequence ID" value="SAL76330.1"/>
    <property type="molecule type" value="Genomic_DNA"/>
</dbReference>
<proteinExistence type="predicted"/>